<keyword evidence="10" id="KW-1185">Reference proteome</keyword>
<feature type="domain" description="Acyltransferase 3" evidence="8">
    <location>
        <begin position="4"/>
        <end position="334"/>
    </location>
</feature>
<comment type="subcellular location">
    <subcellularLocation>
        <location evidence="1">Cell membrane</location>
        <topology evidence="1">Multi-pass membrane protein</topology>
    </subcellularLocation>
</comment>
<dbReference type="RefSeq" id="WP_320314513.1">
    <property type="nucleotide sequence ID" value="NZ_JAVIKH010000022.1"/>
</dbReference>
<evidence type="ECO:0000256" key="5">
    <source>
        <dbReference type="ARBA" id="ARBA00022989"/>
    </source>
</evidence>
<keyword evidence="6 7" id="KW-0472">Membrane</keyword>
<name>A0ABU4WD67_9FUSO</name>
<feature type="transmembrane region" description="Helical" evidence="7">
    <location>
        <begin position="85"/>
        <end position="103"/>
    </location>
</feature>
<evidence type="ECO:0000313" key="9">
    <source>
        <dbReference type="EMBL" id="MDX8337159.1"/>
    </source>
</evidence>
<reference evidence="10" key="1">
    <citation type="submission" date="2023-07" db="EMBL/GenBank/DDBJ databases">
        <authorList>
            <person name="Colorado M.A."/>
            <person name="Villamil L.M."/>
            <person name="Melo J.F."/>
            <person name="Rodriguez J.A."/>
            <person name="Ruiz R.Y."/>
        </authorList>
    </citation>
    <scope>NUCLEOTIDE SEQUENCE [LARGE SCALE GENOMIC DNA]</scope>
    <source>
        <strain evidence="10">C33</strain>
    </source>
</reference>
<gene>
    <name evidence="9" type="ORF">RFV38_11765</name>
</gene>
<dbReference type="GO" id="GO:0016746">
    <property type="term" value="F:acyltransferase activity"/>
    <property type="evidence" value="ECO:0007669"/>
    <property type="project" value="UniProtKB-KW"/>
</dbReference>
<organism evidence="9 10">
    <name type="scientific">Candidatus Cetobacterium colombiensis</name>
    <dbReference type="NCBI Taxonomy" id="3073100"/>
    <lineage>
        <taxon>Bacteria</taxon>
        <taxon>Fusobacteriati</taxon>
        <taxon>Fusobacteriota</taxon>
        <taxon>Fusobacteriia</taxon>
        <taxon>Fusobacteriales</taxon>
        <taxon>Fusobacteriaceae</taxon>
        <taxon>Cetobacterium</taxon>
    </lineage>
</organism>
<evidence type="ECO:0000256" key="3">
    <source>
        <dbReference type="ARBA" id="ARBA00022475"/>
    </source>
</evidence>
<feature type="transmembrane region" description="Helical" evidence="7">
    <location>
        <begin position="185"/>
        <end position="204"/>
    </location>
</feature>
<evidence type="ECO:0000256" key="4">
    <source>
        <dbReference type="ARBA" id="ARBA00022692"/>
    </source>
</evidence>
<dbReference type="PANTHER" id="PTHR40074">
    <property type="entry name" value="O-ACETYLTRANSFERASE WECH"/>
    <property type="match status" value="1"/>
</dbReference>
<dbReference type="PANTHER" id="PTHR40074:SF2">
    <property type="entry name" value="O-ACETYLTRANSFERASE WECH"/>
    <property type="match status" value="1"/>
</dbReference>
<dbReference type="EC" id="2.3.1.-" evidence="9"/>
<evidence type="ECO:0000256" key="6">
    <source>
        <dbReference type="ARBA" id="ARBA00023136"/>
    </source>
</evidence>
<evidence type="ECO:0000256" key="2">
    <source>
        <dbReference type="ARBA" id="ARBA00007400"/>
    </source>
</evidence>
<sequence length="351" mass="41335">MFFNFINYFRGFAILLIVIGHLFGTVKVFNYANPQLNTLFTKSVFSLISGGTGLFVFISGFLFHHVFYKRGFNFKKFLHNKFKNVICPYTFVITPVIFFELFFNPRYQKLYSTKLQLLKTLFLSYYSGTMLLATWYIPFACLLFISSPLFIKFIELKKYHKRIIFFLMILAGFVHRPAHDFTVNVFQALIYFSPIYCLGIYISMEKESFFKKFQDKSYIFGLLTIAILILQIYTGKFLNSHKSILIYKGFDLVIFQKFFMCLYLVLFFNKFEKYFSDSCKKTFDILAEYSFPIFFIHNYIIQFLYPALGLERESGYLGLVLLTISTLVLSIAFAYTVKSIFKKNSRYIIGG</sequence>
<feature type="transmembrane region" description="Helical" evidence="7">
    <location>
        <begin position="289"/>
        <end position="308"/>
    </location>
</feature>
<keyword evidence="9" id="KW-0012">Acyltransferase</keyword>
<dbReference type="Pfam" id="PF01757">
    <property type="entry name" value="Acyl_transf_3"/>
    <property type="match status" value="1"/>
</dbReference>
<evidence type="ECO:0000256" key="7">
    <source>
        <dbReference type="SAM" id="Phobius"/>
    </source>
</evidence>
<keyword evidence="3" id="KW-1003">Cell membrane</keyword>
<keyword evidence="9" id="KW-0808">Transferase</keyword>
<dbReference type="EMBL" id="JAVIKH010000022">
    <property type="protein sequence ID" value="MDX8337159.1"/>
    <property type="molecule type" value="Genomic_DNA"/>
</dbReference>
<feature type="transmembrane region" description="Helical" evidence="7">
    <location>
        <begin position="163"/>
        <end position="179"/>
    </location>
</feature>
<feature type="transmembrane region" description="Helical" evidence="7">
    <location>
        <begin position="216"/>
        <end position="233"/>
    </location>
</feature>
<dbReference type="Proteomes" id="UP001279681">
    <property type="component" value="Unassembled WGS sequence"/>
</dbReference>
<evidence type="ECO:0000313" key="10">
    <source>
        <dbReference type="Proteomes" id="UP001279681"/>
    </source>
</evidence>
<feature type="transmembrane region" description="Helical" evidence="7">
    <location>
        <begin position="314"/>
        <end position="337"/>
    </location>
</feature>
<accession>A0ABU4WD67</accession>
<dbReference type="InterPro" id="IPR002656">
    <property type="entry name" value="Acyl_transf_3_dom"/>
</dbReference>
<protein>
    <submittedName>
        <fullName evidence="9">Acyltransferase</fullName>
        <ecNumber evidence="9">2.3.1.-</ecNumber>
    </submittedName>
</protein>
<evidence type="ECO:0000259" key="8">
    <source>
        <dbReference type="Pfam" id="PF01757"/>
    </source>
</evidence>
<feature type="transmembrane region" description="Helical" evidence="7">
    <location>
        <begin position="123"/>
        <end position="151"/>
    </location>
</feature>
<comment type="caution">
    <text evidence="9">The sequence shown here is derived from an EMBL/GenBank/DDBJ whole genome shotgun (WGS) entry which is preliminary data.</text>
</comment>
<keyword evidence="5 7" id="KW-1133">Transmembrane helix</keyword>
<keyword evidence="4 7" id="KW-0812">Transmembrane</keyword>
<comment type="similarity">
    <text evidence="2">Belongs to the acyltransferase 3 family.</text>
</comment>
<evidence type="ECO:0000256" key="1">
    <source>
        <dbReference type="ARBA" id="ARBA00004651"/>
    </source>
</evidence>
<feature type="transmembrane region" description="Helical" evidence="7">
    <location>
        <begin position="245"/>
        <end position="268"/>
    </location>
</feature>
<feature type="transmembrane region" description="Helical" evidence="7">
    <location>
        <begin position="12"/>
        <end position="32"/>
    </location>
</feature>
<proteinExistence type="inferred from homology"/>
<feature type="transmembrane region" description="Helical" evidence="7">
    <location>
        <begin position="44"/>
        <end position="64"/>
    </location>
</feature>